<dbReference type="EC" id="2.2.1.2" evidence="4"/>
<comment type="subcellular location">
    <subcellularLocation>
        <location evidence="1">Cytoplasm</location>
    </subcellularLocation>
</comment>
<dbReference type="InterPro" id="IPR018225">
    <property type="entry name" value="Transaldolase_AS"/>
</dbReference>
<dbReference type="PROSITE" id="PS01054">
    <property type="entry name" value="TRANSALDOLASE_1"/>
    <property type="match status" value="1"/>
</dbReference>
<dbReference type="FunFam" id="3.20.20.70:FF:000018">
    <property type="entry name" value="Probable transaldolase"/>
    <property type="match status" value="1"/>
</dbReference>
<dbReference type="InterPro" id="IPR004731">
    <property type="entry name" value="Transaldolase_3B/F6P_aldolase"/>
</dbReference>
<dbReference type="PANTHER" id="PTHR10683">
    <property type="entry name" value="TRANSALDOLASE"/>
    <property type="match status" value="1"/>
</dbReference>
<dbReference type="GO" id="GO:0004801">
    <property type="term" value="F:transaldolase activity"/>
    <property type="evidence" value="ECO:0007669"/>
    <property type="project" value="UniProtKB-EC"/>
</dbReference>
<dbReference type="GO" id="GO:0005975">
    <property type="term" value="P:carbohydrate metabolic process"/>
    <property type="evidence" value="ECO:0007669"/>
    <property type="project" value="InterPro"/>
</dbReference>
<dbReference type="CDD" id="cd00956">
    <property type="entry name" value="Transaldolase_FSA"/>
    <property type="match status" value="1"/>
</dbReference>
<dbReference type="SUPFAM" id="SSF51569">
    <property type="entry name" value="Aldolase"/>
    <property type="match status" value="1"/>
</dbReference>
<dbReference type="AlphaFoldDB" id="A0A3B1DEM4"/>
<reference evidence="4" key="1">
    <citation type="submission" date="2018-06" db="EMBL/GenBank/DDBJ databases">
        <authorList>
            <person name="Zhirakovskaya E."/>
        </authorList>
    </citation>
    <scope>NUCLEOTIDE SEQUENCE</scope>
</reference>
<keyword evidence="4" id="KW-0808">Transferase</keyword>
<evidence type="ECO:0000256" key="2">
    <source>
        <dbReference type="ARBA" id="ARBA00022490"/>
    </source>
</evidence>
<sequence length="214" mass="22873">MKIYVDSADISEIEAAQALGLCDGVTTNPTLIAKTGKSMTQAIKDICAIVEGPVHAEVLSLDKEGIIKEGMELAKVSDSIVVKIPMCHDGLKAVRHFYDEGIPTNVTLIFSASQAILAAKAGASNVCPFVGRLDDISVAGSDLIEDIVTIFDNYPEIETQIIVASVRSPMHVVDSALFGADIFTIPGKVLTQMEKHPLTDIGIAKFLEDAKKFT</sequence>
<evidence type="ECO:0000256" key="1">
    <source>
        <dbReference type="ARBA" id="ARBA00004496"/>
    </source>
</evidence>
<keyword evidence="3" id="KW-0704">Schiff base</keyword>
<dbReference type="Pfam" id="PF00923">
    <property type="entry name" value="TAL_FSA"/>
    <property type="match status" value="1"/>
</dbReference>
<keyword evidence="2" id="KW-0963">Cytoplasm</keyword>
<dbReference type="InterPro" id="IPR001585">
    <property type="entry name" value="TAL/FSA"/>
</dbReference>
<dbReference type="InterPro" id="IPR013785">
    <property type="entry name" value="Aldolase_TIM"/>
</dbReference>
<dbReference type="Gene3D" id="3.20.20.70">
    <property type="entry name" value="Aldolase class I"/>
    <property type="match status" value="1"/>
</dbReference>
<accession>A0A3B1DEM4</accession>
<dbReference type="InterPro" id="IPR033919">
    <property type="entry name" value="TSA/FSA_arc/bac"/>
</dbReference>
<dbReference type="NCBIfam" id="TIGR00875">
    <property type="entry name" value="fsa_talC_mipB"/>
    <property type="match status" value="1"/>
</dbReference>
<proteinExistence type="predicted"/>
<dbReference type="GO" id="GO:0005737">
    <property type="term" value="C:cytoplasm"/>
    <property type="evidence" value="ECO:0007669"/>
    <property type="project" value="UniProtKB-SubCell"/>
</dbReference>
<dbReference type="GO" id="GO:0016832">
    <property type="term" value="F:aldehyde-lyase activity"/>
    <property type="evidence" value="ECO:0007669"/>
    <property type="project" value="InterPro"/>
</dbReference>
<gene>
    <name evidence="4" type="ORF">MNBD_NITROSPIRAE01-1602</name>
</gene>
<evidence type="ECO:0000256" key="3">
    <source>
        <dbReference type="ARBA" id="ARBA00023270"/>
    </source>
</evidence>
<organism evidence="4">
    <name type="scientific">hydrothermal vent metagenome</name>
    <dbReference type="NCBI Taxonomy" id="652676"/>
    <lineage>
        <taxon>unclassified sequences</taxon>
        <taxon>metagenomes</taxon>
        <taxon>ecological metagenomes</taxon>
    </lineage>
</organism>
<dbReference type="EMBL" id="UOGF01000022">
    <property type="protein sequence ID" value="VAX27087.1"/>
    <property type="molecule type" value="Genomic_DNA"/>
</dbReference>
<dbReference type="PROSITE" id="PS00958">
    <property type="entry name" value="TRANSALDOLASE_2"/>
    <property type="match status" value="1"/>
</dbReference>
<dbReference type="PANTHER" id="PTHR10683:SF40">
    <property type="entry name" value="FRUCTOSE-6-PHOSPHATE ALDOLASE 1-RELATED"/>
    <property type="match status" value="1"/>
</dbReference>
<evidence type="ECO:0000313" key="4">
    <source>
        <dbReference type="EMBL" id="VAX27087.1"/>
    </source>
</evidence>
<name>A0A3B1DEM4_9ZZZZ</name>
<protein>
    <submittedName>
        <fullName evidence="4">Transaldolase</fullName>
        <ecNumber evidence="4">2.2.1.2</ecNumber>
    </submittedName>
</protein>